<dbReference type="InterPro" id="IPR051045">
    <property type="entry name" value="TonB-dependent_transducer"/>
</dbReference>
<dbReference type="Proteomes" id="UP001207742">
    <property type="component" value="Unassembled WGS sequence"/>
</dbReference>
<keyword evidence="3" id="KW-1185">Reference proteome</keyword>
<comment type="caution">
    <text evidence="2">The sequence shown here is derived from an EMBL/GenBank/DDBJ whole genome shotgun (WGS) entry which is preliminary data.</text>
</comment>
<dbReference type="SUPFAM" id="SSF74653">
    <property type="entry name" value="TolA/TonB C-terminal domain"/>
    <property type="match status" value="1"/>
</dbReference>
<evidence type="ECO:0000313" key="3">
    <source>
        <dbReference type="Proteomes" id="UP001207742"/>
    </source>
</evidence>
<name>A0ABT3IMN2_9BACT</name>
<dbReference type="Gene3D" id="3.90.930.1">
    <property type="match status" value="1"/>
</dbReference>
<feature type="domain" description="TonB C-terminal" evidence="1">
    <location>
        <begin position="237"/>
        <end position="328"/>
    </location>
</feature>
<dbReference type="EMBL" id="JAPDNS010000001">
    <property type="protein sequence ID" value="MCW3485239.1"/>
    <property type="molecule type" value="Genomic_DNA"/>
</dbReference>
<gene>
    <name evidence="2" type="ORF">OL497_15120</name>
</gene>
<dbReference type="Pfam" id="PF03544">
    <property type="entry name" value="TonB_C"/>
    <property type="match status" value="1"/>
</dbReference>
<evidence type="ECO:0000313" key="2">
    <source>
        <dbReference type="EMBL" id="MCW3485239.1"/>
    </source>
</evidence>
<proteinExistence type="predicted"/>
<sequence>MKSVFLSCCFALCNVAAIAQHYKIDEHSYYVYLNERKVEVPVKEQASYVRTFFNTDTVKPVYEVRDYRINGKLFSIAGSASPDQLKYEGPAMWFNEAGKVVKRGTYRNGAPDGSWLSYYDNGRLKTECVASAYDEKGKLNPNLPWRVINSWDSAGRPELTGGNGVYLLRDDSVYAVKERGILKDGLREGVWEGVAKDGRKSYQENYVQGNLVNGVLYDTDGKEILYTQINTPATFKGGADALASFLSRTMRYPRSAVLNNEMGEVAVSFLIDAAGHVKDPVATGQASDALKKEAIRVIRLSPRWHPAKVRGKATADYFILPIRFGEIL</sequence>
<accession>A0ABT3IMN2</accession>
<dbReference type="PROSITE" id="PS52015">
    <property type="entry name" value="TONB_CTD"/>
    <property type="match status" value="1"/>
</dbReference>
<protein>
    <submittedName>
        <fullName evidence="2">Energy transducer TonB</fullName>
    </submittedName>
</protein>
<evidence type="ECO:0000259" key="1">
    <source>
        <dbReference type="PROSITE" id="PS52015"/>
    </source>
</evidence>
<reference evidence="2 3" key="1">
    <citation type="submission" date="2022-10" db="EMBL/GenBank/DDBJ databases">
        <title>Chitinophaga nivalis PC15 sp. nov., isolated from Pyeongchang county, South Korea.</title>
        <authorList>
            <person name="Trinh H.N."/>
        </authorList>
    </citation>
    <scope>NUCLEOTIDE SEQUENCE [LARGE SCALE GENOMIC DNA]</scope>
    <source>
        <strain evidence="2 3">PC14</strain>
    </source>
</reference>
<dbReference type="PANTHER" id="PTHR33446:SF2">
    <property type="entry name" value="PROTEIN TONB"/>
    <property type="match status" value="1"/>
</dbReference>
<dbReference type="RefSeq" id="WP_264731409.1">
    <property type="nucleotide sequence ID" value="NZ_JAPDNR010000001.1"/>
</dbReference>
<dbReference type="InterPro" id="IPR037682">
    <property type="entry name" value="TonB_C"/>
</dbReference>
<dbReference type="Gene3D" id="3.30.1150.10">
    <property type="match status" value="1"/>
</dbReference>
<dbReference type="SUPFAM" id="SSF82185">
    <property type="entry name" value="Histone H3 K4-specific methyltransferase SET7/9 N-terminal domain"/>
    <property type="match status" value="1"/>
</dbReference>
<dbReference type="PANTHER" id="PTHR33446">
    <property type="entry name" value="PROTEIN TONB-RELATED"/>
    <property type="match status" value="1"/>
</dbReference>
<organism evidence="2 3">
    <name type="scientific">Chitinophaga nivalis</name>
    <dbReference type="NCBI Taxonomy" id="2991709"/>
    <lineage>
        <taxon>Bacteria</taxon>
        <taxon>Pseudomonadati</taxon>
        <taxon>Bacteroidota</taxon>
        <taxon>Chitinophagia</taxon>
        <taxon>Chitinophagales</taxon>
        <taxon>Chitinophagaceae</taxon>
        <taxon>Chitinophaga</taxon>
    </lineage>
</organism>